<evidence type="ECO:0000313" key="1">
    <source>
        <dbReference type="EMBL" id="KRX50384.1"/>
    </source>
</evidence>
<dbReference type="Proteomes" id="UP000055048">
    <property type="component" value="Unassembled WGS sequence"/>
</dbReference>
<protein>
    <submittedName>
        <fullName evidence="1">Uncharacterized protein</fullName>
    </submittedName>
</protein>
<name>A0A0V0UGK3_9BILA</name>
<dbReference type="AlphaFoldDB" id="A0A0V0UGK3"/>
<dbReference type="EMBL" id="JYDJ01000007">
    <property type="protein sequence ID" value="KRX50384.1"/>
    <property type="molecule type" value="Genomic_DNA"/>
</dbReference>
<comment type="caution">
    <text evidence="1">The sequence shown here is derived from an EMBL/GenBank/DDBJ whole genome shotgun (WGS) entry which is preliminary data.</text>
</comment>
<accession>A0A0V0UGK3</accession>
<proteinExistence type="predicted"/>
<reference evidence="1 2" key="1">
    <citation type="submission" date="2015-01" db="EMBL/GenBank/DDBJ databases">
        <title>Evolution of Trichinella species and genotypes.</title>
        <authorList>
            <person name="Korhonen P.K."/>
            <person name="Edoardo P."/>
            <person name="Giuseppe L.R."/>
            <person name="Gasser R.B."/>
        </authorList>
    </citation>
    <scope>NUCLEOTIDE SEQUENCE [LARGE SCALE GENOMIC DNA]</scope>
    <source>
        <strain evidence="1">ISS417</strain>
    </source>
</reference>
<evidence type="ECO:0000313" key="2">
    <source>
        <dbReference type="Proteomes" id="UP000055048"/>
    </source>
</evidence>
<gene>
    <name evidence="1" type="ORF">T05_5480</name>
</gene>
<sequence length="66" mass="7624">MTSILNVKNNATCSRMCFETHQASLTTLTIINNFNCELRMNANLEIASEFNFNSNCNWELLTLKYK</sequence>
<organism evidence="1 2">
    <name type="scientific">Trichinella murrelli</name>
    <dbReference type="NCBI Taxonomy" id="144512"/>
    <lineage>
        <taxon>Eukaryota</taxon>
        <taxon>Metazoa</taxon>
        <taxon>Ecdysozoa</taxon>
        <taxon>Nematoda</taxon>
        <taxon>Enoplea</taxon>
        <taxon>Dorylaimia</taxon>
        <taxon>Trichinellida</taxon>
        <taxon>Trichinellidae</taxon>
        <taxon>Trichinella</taxon>
    </lineage>
</organism>
<keyword evidence="2" id="KW-1185">Reference proteome</keyword>